<dbReference type="Gene3D" id="2.60.40.1110">
    <property type="match status" value="1"/>
</dbReference>
<dbReference type="SUPFAM" id="SSF81296">
    <property type="entry name" value="E set domains"/>
    <property type="match status" value="1"/>
</dbReference>
<evidence type="ECO:0000256" key="3">
    <source>
        <dbReference type="ARBA" id="ARBA00022801"/>
    </source>
</evidence>
<dbReference type="Gene3D" id="2.60.40.2320">
    <property type="match status" value="1"/>
</dbReference>
<dbReference type="InterPro" id="IPR005323">
    <property type="entry name" value="CBM41_pullulanase"/>
</dbReference>
<sequence>MQITKRLINKTVLLLTLIVMLSSVFSFQSVKAVSNSKTTEIIIHYKEKLGNTKDWNLWLWGENANGTSYQFTGEDEFGKYAKIKIDGDYNRVGFIVRTNEWEKDGGDRWIENIKDGRAEVWILSGDEKVYNSKPSSDLSIQKATIDGFHEITVTTNVPFNIKEKKIEIEGIKIKNITPYDINSGDITNKVKIITEQKIDLKQTYKVKIENLADTNTEIGKVIRSEEFDNLFYYGGNDLGNTYTPQHTKFRLWAPTASEAKLVTYKKWSDKIGAEINMQQGEKGTWTSELKGNQKGLFYTYKVKIGDKWTEAVDPYVRAASVNGDKGAVVNLEETNPKKWKANKKPKFKNPEDAIIYELHVRDLSIQPESGIKQKGKYLGVTEKGTKGPEGVKTGLDHIKDLGVTHVQLLPIFDYASVNEETLNEPQYNWGYDPKNFNVPEGSYSTNPYEPTVRITELKQMVQTLHDNNLRVVMDVVYNHMYNAAESNFHKLVPGYYYRYNEDGTFANGTGVGNDTASERKMMRKFMIDSVTYWAKEYNLDGFRFDLMGIHDYETMNEIRKAVNQIDPSIILHGEGWDLNTPLAAELKANQKNAEKMKGIAHFNDNIRDGLKGSVFEEKENGFINGKENMEDRIKKGITAGIDYDTNSSTYQDPEQVLTYVEAHDNHTLWDKLELTNPGDSDEVRTQMHKLSSSILLTSQGIPFLHAGQEFMRTKYGDHNSYKSPDSINQMDWLRRATFNNEVDYMKGLIELRKKYSAFRMTSAEQIKTHVSFIDAPQNTVAYIIEGNKHEYFTVAHNANREAVEITLPSKGPWKVLVDGKQAGSKPLYVVHDNKIKVPALSSFVLKLK</sequence>
<dbReference type="FunFam" id="2.60.40.10:FF:002037">
    <property type="entry name" value="1,4-alpha-glucan branching enzyme"/>
    <property type="match status" value="1"/>
</dbReference>
<dbReference type="GO" id="GO:0030246">
    <property type="term" value="F:carbohydrate binding"/>
    <property type="evidence" value="ECO:0007669"/>
    <property type="project" value="InterPro"/>
</dbReference>
<dbReference type="Gene3D" id="3.20.20.80">
    <property type="entry name" value="Glycosidases"/>
    <property type="match status" value="1"/>
</dbReference>
<evidence type="ECO:0000256" key="4">
    <source>
        <dbReference type="ARBA" id="ARBA00022837"/>
    </source>
</evidence>
<feature type="domain" description="Glycosyl hydrolase family 13 catalytic" evidence="10">
    <location>
        <begin position="353"/>
        <end position="752"/>
    </location>
</feature>
<dbReference type="EC" id="3.2.1.41" evidence="7"/>
<dbReference type="Gene3D" id="2.60.40.1180">
    <property type="entry name" value="Golgi alpha-mannosidase II"/>
    <property type="match status" value="1"/>
</dbReference>
<dbReference type="InterPro" id="IPR011840">
    <property type="entry name" value="PulA_typeI"/>
</dbReference>
<keyword evidence="2" id="KW-0732">Signal</keyword>
<dbReference type="Pfam" id="PF02922">
    <property type="entry name" value="CBM_48"/>
    <property type="match status" value="1"/>
</dbReference>
<dbReference type="CDD" id="cd10315">
    <property type="entry name" value="CBM41_pullulanase"/>
    <property type="match status" value="1"/>
</dbReference>
<comment type="similarity">
    <text evidence="1">Belongs to the glycosyl hydrolase 13 family.</text>
</comment>
<evidence type="ECO:0000256" key="9">
    <source>
        <dbReference type="ARBA" id="ARBA00031076"/>
    </source>
</evidence>
<dbReference type="CDD" id="cd11341">
    <property type="entry name" value="AmyAc_Pullulanase_LD-like"/>
    <property type="match status" value="1"/>
</dbReference>
<dbReference type="AlphaFoldDB" id="A0A5B9HMH5"/>
<dbReference type="SUPFAM" id="SSF49452">
    <property type="entry name" value="Starch-binding domain-like"/>
    <property type="match status" value="1"/>
</dbReference>
<dbReference type="SMART" id="SM00642">
    <property type="entry name" value="Aamy"/>
    <property type="match status" value="1"/>
</dbReference>
<dbReference type="FunFam" id="2.60.40.1180:FF:000081">
    <property type="entry name" value="1,4-alpha-glucan branching enzyme"/>
    <property type="match status" value="1"/>
</dbReference>
<keyword evidence="3 12" id="KW-0378">Hydrolase</keyword>
<dbReference type="InterPro" id="IPR013783">
    <property type="entry name" value="Ig-like_fold"/>
</dbReference>
<organism evidence="12">
    <name type="scientific">Bacillus cereus</name>
    <dbReference type="NCBI Taxonomy" id="1396"/>
    <lineage>
        <taxon>Bacteria</taxon>
        <taxon>Bacillati</taxon>
        <taxon>Bacillota</taxon>
        <taxon>Bacilli</taxon>
        <taxon>Bacillales</taxon>
        <taxon>Bacillaceae</taxon>
        <taxon>Bacillus</taxon>
        <taxon>Bacillus cereus group</taxon>
    </lineage>
</organism>
<dbReference type="FunFam" id="3.20.20.80:FF:000143">
    <property type="entry name" value="Pullulanase, type I"/>
    <property type="match status" value="1"/>
</dbReference>
<dbReference type="PANTHER" id="PTHR43002">
    <property type="entry name" value="GLYCOGEN DEBRANCHING ENZYME"/>
    <property type="match status" value="1"/>
</dbReference>
<name>A0A5B9HMH5_BACCE</name>
<dbReference type="Pfam" id="PF03714">
    <property type="entry name" value="PUD"/>
    <property type="match status" value="1"/>
</dbReference>
<dbReference type="RefSeq" id="WP_001167514.1">
    <property type="nucleotide sequence ID" value="NZ_CP072774.1"/>
</dbReference>
<dbReference type="InterPro" id="IPR013780">
    <property type="entry name" value="Glyco_hydro_b"/>
</dbReference>
<dbReference type="EMBL" id="CP042874">
    <property type="protein sequence ID" value="QEF17313.1"/>
    <property type="molecule type" value="Genomic_DNA"/>
</dbReference>
<evidence type="ECO:0000313" key="13">
    <source>
        <dbReference type="Proteomes" id="UP000477920"/>
    </source>
</evidence>
<comment type="catalytic activity">
    <reaction evidence="6">
        <text>Hydrolysis of (1-&gt;6)-alpha-D-glucosidic linkages in pullulan, amylopectin and glycogen, and in the alpha- and beta-limit dextrins of amylopectin and glycogen.</text>
        <dbReference type="EC" id="3.2.1.41"/>
    </reaction>
</comment>
<dbReference type="InterPro" id="IPR049117">
    <property type="entry name" value="pulA_all-beta"/>
</dbReference>
<evidence type="ECO:0000259" key="10">
    <source>
        <dbReference type="SMART" id="SM00642"/>
    </source>
</evidence>
<dbReference type="InterPro" id="IPR006047">
    <property type="entry name" value="GH13_cat_dom"/>
</dbReference>
<protein>
    <recommendedName>
        <fullName evidence="7">pullulanase</fullName>
        <ecNumber evidence="7">3.2.1.41</ecNumber>
    </recommendedName>
    <alternativeName>
        <fullName evidence="8">Alpha-dextrin endo-1,6-alpha-glucosidase</fullName>
    </alternativeName>
    <alternativeName>
        <fullName evidence="9">Pullulan 6-glucanohydrolase</fullName>
    </alternativeName>
</protein>
<evidence type="ECO:0000313" key="11">
    <source>
        <dbReference type="EMBL" id="KAB2495930.1"/>
    </source>
</evidence>
<proteinExistence type="inferred from homology"/>
<dbReference type="SUPFAM" id="SSF51445">
    <property type="entry name" value="(Trans)glycosidases"/>
    <property type="match status" value="1"/>
</dbReference>
<dbReference type="InterPro" id="IPR017853">
    <property type="entry name" value="GH"/>
</dbReference>
<dbReference type="Proteomes" id="UP000477920">
    <property type="component" value="Unassembled WGS sequence"/>
</dbReference>
<evidence type="ECO:0000256" key="2">
    <source>
        <dbReference type="ARBA" id="ARBA00022729"/>
    </source>
</evidence>
<evidence type="ECO:0000256" key="6">
    <source>
        <dbReference type="ARBA" id="ARBA00023965"/>
    </source>
</evidence>
<dbReference type="EMBL" id="WBPB01000050">
    <property type="protein sequence ID" value="KAB2495930.1"/>
    <property type="molecule type" value="Genomic_DNA"/>
</dbReference>
<dbReference type="CDD" id="cd02860">
    <property type="entry name" value="E_set_Pullulanase"/>
    <property type="match status" value="1"/>
</dbReference>
<reference evidence="11 13" key="2">
    <citation type="submission" date="2019-10" db="EMBL/GenBank/DDBJ databases">
        <title>Bacillus from the desert of Cuatro Cinegas, Coahuila.</title>
        <authorList>
            <person name="Olmedo-Alvarez G."/>
            <person name="Saldana S."/>
            <person name="Barcelo D."/>
        </authorList>
    </citation>
    <scope>NUCLEOTIDE SEQUENCE [LARGE SCALE GENOMIC DNA]</scope>
    <source>
        <strain evidence="11 13">CH101a_3T</strain>
    </source>
</reference>
<evidence type="ECO:0000256" key="8">
    <source>
        <dbReference type="ARBA" id="ARBA00029618"/>
    </source>
</evidence>
<gene>
    <name evidence="12" type="primary">pulA</name>
    <name evidence="11" type="ORF">F8158_18735</name>
    <name evidence="12" type="ORF">FRY47_13385</name>
</gene>
<dbReference type="GO" id="GO:0005975">
    <property type="term" value="P:carbohydrate metabolic process"/>
    <property type="evidence" value="ECO:0007669"/>
    <property type="project" value="InterPro"/>
</dbReference>
<dbReference type="InterPro" id="IPR014756">
    <property type="entry name" value="Ig_E-set"/>
</dbReference>
<accession>A0A5B9HMH5</accession>
<dbReference type="Pfam" id="PF00128">
    <property type="entry name" value="Alpha-amylase"/>
    <property type="match status" value="1"/>
</dbReference>
<evidence type="ECO:0000256" key="1">
    <source>
        <dbReference type="ARBA" id="ARBA00008061"/>
    </source>
</evidence>
<reference evidence="12" key="1">
    <citation type="submission" date="2019-08" db="EMBL/GenBank/DDBJ databases">
        <title>Antibiosis Participates in the Biocontrol of Bucillus cereus 0-9 Against Rice Sheath Blight.</title>
        <authorList>
            <person name="Wang G."/>
            <person name="Liu F."/>
        </authorList>
    </citation>
    <scope>NUCLEOTIDE SEQUENCE</scope>
    <source>
        <strain evidence="12">09</strain>
    </source>
</reference>
<dbReference type="Gene3D" id="2.60.40.10">
    <property type="entry name" value="Immunoglobulins"/>
    <property type="match status" value="1"/>
</dbReference>
<evidence type="ECO:0000256" key="5">
    <source>
        <dbReference type="ARBA" id="ARBA00023295"/>
    </source>
</evidence>
<dbReference type="InterPro" id="IPR013784">
    <property type="entry name" value="Carb-bd-like_fold"/>
</dbReference>
<evidence type="ECO:0000256" key="7">
    <source>
        <dbReference type="ARBA" id="ARBA00024062"/>
    </source>
</evidence>
<keyword evidence="4" id="KW-0106">Calcium</keyword>
<dbReference type="InterPro" id="IPR004193">
    <property type="entry name" value="Glyco_hydro_13_N"/>
</dbReference>
<dbReference type="Pfam" id="PF21653">
    <property type="entry name" value="pulA_all-beta"/>
    <property type="match status" value="1"/>
</dbReference>
<keyword evidence="5 12" id="KW-0326">Glycosidase</keyword>
<dbReference type="GO" id="GO:0051060">
    <property type="term" value="F:pullulanase activity"/>
    <property type="evidence" value="ECO:0007669"/>
    <property type="project" value="UniProtKB-EC"/>
</dbReference>
<evidence type="ECO:0000313" key="12">
    <source>
        <dbReference type="EMBL" id="QEF17313.1"/>
    </source>
</evidence>
<dbReference type="NCBIfam" id="TIGR02104">
    <property type="entry name" value="pulA_typeI"/>
    <property type="match status" value="1"/>
</dbReference>